<proteinExistence type="inferred from homology"/>
<dbReference type="CDD" id="cd07012">
    <property type="entry name" value="PBP2_Bug_TTT"/>
    <property type="match status" value="1"/>
</dbReference>
<dbReference type="Pfam" id="PF03401">
    <property type="entry name" value="TctC"/>
    <property type="match status" value="1"/>
</dbReference>
<dbReference type="PANTHER" id="PTHR42928">
    <property type="entry name" value="TRICARBOXYLATE-BINDING PROTEIN"/>
    <property type="match status" value="1"/>
</dbReference>
<evidence type="ECO:0000313" key="3">
    <source>
        <dbReference type="EMBL" id="SPR96549.1"/>
    </source>
</evidence>
<dbReference type="Proteomes" id="UP000256805">
    <property type="component" value="Unassembled WGS sequence"/>
</dbReference>
<organism evidence="3 4">
    <name type="scientific">Cupriavidus taiwanensis</name>
    <dbReference type="NCBI Taxonomy" id="164546"/>
    <lineage>
        <taxon>Bacteria</taxon>
        <taxon>Pseudomonadati</taxon>
        <taxon>Pseudomonadota</taxon>
        <taxon>Betaproteobacteria</taxon>
        <taxon>Burkholderiales</taxon>
        <taxon>Burkholderiaceae</taxon>
        <taxon>Cupriavidus</taxon>
    </lineage>
</organism>
<dbReference type="Gene3D" id="3.40.190.10">
    <property type="entry name" value="Periplasmic binding protein-like II"/>
    <property type="match status" value="1"/>
</dbReference>
<feature type="signal peptide" evidence="2">
    <location>
        <begin position="1"/>
        <end position="25"/>
    </location>
</feature>
<dbReference type="AlphaFoldDB" id="A0A375IWM9"/>
<reference evidence="3 4" key="1">
    <citation type="submission" date="2018-01" db="EMBL/GenBank/DDBJ databases">
        <authorList>
            <person name="Gaut B.S."/>
            <person name="Morton B.R."/>
            <person name="Clegg M.T."/>
            <person name="Duvall M.R."/>
        </authorList>
    </citation>
    <scope>NUCLEOTIDE SEQUENCE [LARGE SCALE GENOMIC DNA]</scope>
    <source>
        <strain evidence="3">Cupriavidus taiwanensis cmp 52</strain>
    </source>
</reference>
<dbReference type="PROSITE" id="PS51318">
    <property type="entry name" value="TAT"/>
    <property type="match status" value="1"/>
</dbReference>
<dbReference type="InterPro" id="IPR005064">
    <property type="entry name" value="BUG"/>
</dbReference>
<keyword evidence="2" id="KW-0732">Signal</keyword>
<name>A0A375IWM9_9BURK</name>
<dbReference type="EMBL" id="OVTA01000005">
    <property type="protein sequence ID" value="SPR96549.1"/>
    <property type="molecule type" value="Genomic_DNA"/>
</dbReference>
<feature type="chain" id="PRO_5017027687" description="Extra-cytoplasmic solute receptor" evidence="2">
    <location>
        <begin position="26"/>
        <end position="320"/>
    </location>
</feature>
<dbReference type="Gene3D" id="3.40.190.150">
    <property type="entry name" value="Bordetella uptake gene, domain 1"/>
    <property type="match status" value="1"/>
</dbReference>
<evidence type="ECO:0008006" key="5">
    <source>
        <dbReference type="Google" id="ProtNLM"/>
    </source>
</evidence>
<evidence type="ECO:0000313" key="4">
    <source>
        <dbReference type="Proteomes" id="UP000256805"/>
    </source>
</evidence>
<dbReference type="SUPFAM" id="SSF53850">
    <property type="entry name" value="Periplasmic binding protein-like II"/>
    <property type="match status" value="1"/>
</dbReference>
<evidence type="ECO:0000256" key="1">
    <source>
        <dbReference type="ARBA" id="ARBA00006987"/>
    </source>
</evidence>
<comment type="similarity">
    <text evidence="1">Belongs to the UPF0065 (bug) family.</text>
</comment>
<dbReference type="InterPro" id="IPR042100">
    <property type="entry name" value="Bug_dom1"/>
</dbReference>
<gene>
    <name evidence="3" type="ORF">CBM2634_A130015</name>
</gene>
<dbReference type="RefSeq" id="WP_181925766.1">
    <property type="nucleotide sequence ID" value="NZ_LS483233.1"/>
</dbReference>
<sequence>MNPRRHLLKSLAGCLLASVLVPAQAQDGPFPARPVRMVVSTSAGGMTDILARLYAENLSKALKQPFVVENMPGAGTMLASRYVARQAADGYTLLVAANSIALLPHVETNAGYQMKDFTGIGELARSPSLLVVSASSKMKTLADLVAAAKKEPGVVTYAYVGRGTTSHMTAELFAHGAGVSFNGIAYKGISLAVPDVLAGRVEFLMGPPTSTEELIKNRKMRALAITSAARSPAFPNVPTFKELGYTDATYNLFFGVFAPAAIPDGVRKTLADAIEAAKKDPAFTARLRQLGMELSNIRSPQQFNAFLKDEEQKSVSLLRK</sequence>
<dbReference type="PANTHER" id="PTHR42928:SF5">
    <property type="entry name" value="BLR1237 PROTEIN"/>
    <property type="match status" value="1"/>
</dbReference>
<accession>A0A375IWM9</accession>
<dbReference type="InterPro" id="IPR006311">
    <property type="entry name" value="TAT_signal"/>
</dbReference>
<protein>
    <recommendedName>
        <fullName evidence="5">Extra-cytoplasmic solute receptor</fullName>
    </recommendedName>
</protein>
<evidence type="ECO:0000256" key="2">
    <source>
        <dbReference type="SAM" id="SignalP"/>
    </source>
</evidence>
<dbReference type="PIRSF" id="PIRSF017082">
    <property type="entry name" value="YflP"/>
    <property type="match status" value="1"/>
</dbReference>